<evidence type="ECO:0000313" key="2">
    <source>
        <dbReference type="Proteomes" id="UP000183832"/>
    </source>
</evidence>
<name>A0A1J1HTQ2_9DIPT</name>
<evidence type="ECO:0000313" key="1">
    <source>
        <dbReference type="EMBL" id="CRK90756.1"/>
    </source>
</evidence>
<gene>
    <name evidence="1" type="ORF">CLUMA_CG004448</name>
</gene>
<accession>A0A1J1HTQ2</accession>
<protein>
    <submittedName>
        <fullName evidence="1">CLUMA_CG004448, isoform A</fullName>
    </submittedName>
</protein>
<dbReference type="EMBL" id="CVRI01000020">
    <property type="protein sequence ID" value="CRK90756.1"/>
    <property type="molecule type" value="Genomic_DNA"/>
</dbReference>
<proteinExistence type="predicted"/>
<organism evidence="1 2">
    <name type="scientific">Clunio marinus</name>
    <dbReference type="NCBI Taxonomy" id="568069"/>
    <lineage>
        <taxon>Eukaryota</taxon>
        <taxon>Metazoa</taxon>
        <taxon>Ecdysozoa</taxon>
        <taxon>Arthropoda</taxon>
        <taxon>Hexapoda</taxon>
        <taxon>Insecta</taxon>
        <taxon>Pterygota</taxon>
        <taxon>Neoptera</taxon>
        <taxon>Endopterygota</taxon>
        <taxon>Diptera</taxon>
        <taxon>Nematocera</taxon>
        <taxon>Chironomoidea</taxon>
        <taxon>Chironomidae</taxon>
        <taxon>Clunio</taxon>
    </lineage>
</organism>
<keyword evidence="2" id="KW-1185">Reference proteome</keyword>
<sequence>MALLVVKLIKVSVVEILQTKEFKNLNEILRNLNSQNCVECVGSLTGLLETTWHERMKEEKNYLDVLMAFESFKATDLINRIEILSIDNTFYQEII</sequence>
<dbReference type="Proteomes" id="UP000183832">
    <property type="component" value="Unassembled WGS sequence"/>
</dbReference>
<reference evidence="1 2" key="1">
    <citation type="submission" date="2015-04" db="EMBL/GenBank/DDBJ databases">
        <authorList>
            <person name="Syromyatnikov M.Y."/>
            <person name="Popov V.N."/>
        </authorList>
    </citation>
    <scope>NUCLEOTIDE SEQUENCE [LARGE SCALE GENOMIC DNA]</scope>
</reference>
<dbReference type="AlphaFoldDB" id="A0A1J1HTQ2"/>